<evidence type="ECO:0000256" key="3">
    <source>
        <dbReference type="ARBA" id="ARBA00022829"/>
    </source>
</evidence>
<dbReference type="SUPFAM" id="SSF46785">
    <property type="entry name" value="Winged helix' DNA-binding domain"/>
    <property type="match status" value="2"/>
</dbReference>
<keyword evidence="4" id="KW-0131">Cell cycle</keyword>
<organism evidence="5 6">
    <name type="scientific">Dethiosulfovibrio marinus</name>
    <dbReference type="NCBI Taxonomy" id="133532"/>
    <lineage>
        <taxon>Bacteria</taxon>
        <taxon>Thermotogati</taxon>
        <taxon>Synergistota</taxon>
        <taxon>Synergistia</taxon>
        <taxon>Synergistales</taxon>
        <taxon>Dethiosulfovibrionaceae</taxon>
        <taxon>Dethiosulfovibrio</taxon>
    </lineage>
</organism>
<dbReference type="InterPro" id="IPR036388">
    <property type="entry name" value="WH-like_DNA-bd_sf"/>
</dbReference>
<dbReference type="InterPro" id="IPR005234">
    <property type="entry name" value="ScpB_csome_segregation"/>
</dbReference>
<evidence type="ECO:0000256" key="2">
    <source>
        <dbReference type="ARBA" id="ARBA00022618"/>
    </source>
</evidence>
<dbReference type="NCBIfam" id="TIGR00281">
    <property type="entry name" value="SMC-Scp complex subunit ScpB"/>
    <property type="match status" value="1"/>
</dbReference>
<keyword evidence="2" id="KW-0132">Cell division</keyword>
<protein>
    <submittedName>
        <fullName evidence="5">SMC-Scp complex subunit ScpB</fullName>
    </submittedName>
</protein>
<name>A0ABS9EMJ7_9BACT</name>
<dbReference type="InterPro" id="IPR036390">
    <property type="entry name" value="WH_DNA-bd_sf"/>
</dbReference>
<keyword evidence="6" id="KW-1185">Reference proteome</keyword>
<dbReference type="EMBL" id="JAKGUD010000003">
    <property type="protein sequence ID" value="MCF4141939.1"/>
    <property type="molecule type" value="Genomic_DNA"/>
</dbReference>
<evidence type="ECO:0000256" key="4">
    <source>
        <dbReference type="ARBA" id="ARBA00023306"/>
    </source>
</evidence>
<reference evidence="5 6" key="1">
    <citation type="submission" date="2022-01" db="EMBL/GenBank/DDBJ databases">
        <title>Dethiosulfovibrio faecalis sp. nov., a novel proteolytic, non-sulfur-reducing bacterium isolated from a marine aquaculture solid waste bioreactor.</title>
        <authorList>
            <person name="Grabowski S."/>
            <person name="Apolinario E."/>
            <person name="Schneider N."/>
            <person name="Marshall C.W."/>
            <person name="Sowers K.R."/>
        </authorList>
    </citation>
    <scope>NUCLEOTIDE SEQUENCE [LARGE SCALE GENOMIC DNA]</scope>
    <source>
        <strain evidence="5 6">DSM 12537</strain>
    </source>
</reference>
<evidence type="ECO:0000256" key="1">
    <source>
        <dbReference type="ARBA" id="ARBA00022490"/>
    </source>
</evidence>
<keyword evidence="1" id="KW-0963">Cytoplasm</keyword>
<evidence type="ECO:0000313" key="5">
    <source>
        <dbReference type="EMBL" id="MCF4141939.1"/>
    </source>
</evidence>
<dbReference type="Proteomes" id="UP001200430">
    <property type="component" value="Unassembled WGS sequence"/>
</dbReference>
<dbReference type="PIRSF" id="PIRSF019345">
    <property type="entry name" value="ScpB"/>
    <property type="match status" value="1"/>
</dbReference>
<accession>A0ABS9EMJ7</accession>
<dbReference type="PANTHER" id="PTHR34298:SF2">
    <property type="entry name" value="SEGREGATION AND CONDENSATION PROTEIN B"/>
    <property type="match status" value="1"/>
</dbReference>
<dbReference type="Pfam" id="PF04079">
    <property type="entry name" value="SMC_ScpB"/>
    <property type="match status" value="1"/>
</dbReference>
<sequence>MTSSFFQEDKGFSVLKRIEAVLFVASEGATATELAEAVGIDEKTVLAGLEALSEKYREGSHGIEVVFLGGAWHLCTVLDVADAVDSFREANERERIRLSKAALETLAVVAYNQPVTRSEIEDIRGVRCERVIETLLSHGLVRISGRKKSTGSPLLYRTTDSFLKVFGLGAISDLPTVSEIEELRSRREDDDGEAQ</sequence>
<keyword evidence="3" id="KW-0159">Chromosome partition</keyword>
<proteinExistence type="predicted"/>
<gene>
    <name evidence="5" type="primary">scpB</name>
    <name evidence="5" type="ORF">L2W38_03805</name>
</gene>
<evidence type="ECO:0000313" key="6">
    <source>
        <dbReference type="Proteomes" id="UP001200430"/>
    </source>
</evidence>
<dbReference type="PANTHER" id="PTHR34298">
    <property type="entry name" value="SEGREGATION AND CONDENSATION PROTEIN B"/>
    <property type="match status" value="1"/>
</dbReference>
<comment type="caution">
    <text evidence="5">The sequence shown here is derived from an EMBL/GenBank/DDBJ whole genome shotgun (WGS) entry which is preliminary data.</text>
</comment>
<dbReference type="RefSeq" id="WP_236098701.1">
    <property type="nucleotide sequence ID" value="NZ_JAKGUD010000003.1"/>
</dbReference>
<dbReference type="Gene3D" id="1.10.10.10">
    <property type="entry name" value="Winged helix-like DNA-binding domain superfamily/Winged helix DNA-binding domain"/>
    <property type="match status" value="2"/>
</dbReference>